<feature type="compositionally biased region" description="Basic and acidic residues" evidence="1">
    <location>
        <begin position="281"/>
        <end position="295"/>
    </location>
</feature>
<dbReference type="RefSeq" id="WP_254158376.1">
    <property type="nucleotide sequence ID" value="NZ_CP100355.1"/>
</dbReference>
<proteinExistence type="predicted"/>
<dbReference type="GeneID" id="73288544"/>
<dbReference type="KEGG" id="sawl:NGM29_00820"/>
<feature type="compositionally biased region" description="Basic and acidic residues" evidence="1">
    <location>
        <begin position="52"/>
        <end position="72"/>
    </location>
</feature>
<reference evidence="2" key="1">
    <citation type="submission" date="2022-06" db="EMBL/GenBank/DDBJ databases">
        <title>Diverse halophilic archaea isolated from saline environments.</title>
        <authorList>
            <person name="Cui H.-L."/>
        </authorList>
    </citation>
    <scope>NUCLEOTIDE SEQUENCE</scope>
    <source>
        <strain evidence="2">WLHS1</strain>
    </source>
</reference>
<feature type="region of interest" description="Disordered" evidence="1">
    <location>
        <begin position="260"/>
        <end position="310"/>
    </location>
</feature>
<feature type="region of interest" description="Disordered" evidence="1">
    <location>
        <begin position="50"/>
        <end position="95"/>
    </location>
</feature>
<feature type="compositionally biased region" description="Acidic residues" evidence="1">
    <location>
        <begin position="270"/>
        <end position="280"/>
    </location>
</feature>
<evidence type="ECO:0000313" key="2">
    <source>
        <dbReference type="EMBL" id="UTF53859.1"/>
    </source>
</evidence>
<sequence length="310" mass="32622">MDRVDTCRGAARDALADVEPAALHDFLTDTLETASMTPGVLTLASASVLERAASRPADDRDSSGGKHERSDGNAETNGETASRESPGAPETEDRSAAKLVYGESGNSLEGIAHHAAGVQLIYEGLRLTRALAHDEPWAETTGDTRADLEILAADILVARGFYLLARTDAADTAVRTVRRFGRDQTTRADADETDAAALDANLEQDVLELAVRTGATAADADPTPELLAVATDVADVADATATTDTGLAFPPAAECLPDLEALEVGFDSEGASEDTDEDASEDNREHGRDLERPPVETEIPTDRVTSTGDH</sequence>
<organism evidence="2 3">
    <name type="scientific">Natronosalvus rutilus</name>
    <dbReference type="NCBI Taxonomy" id="2953753"/>
    <lineage>
        <taxon>Archaea</taxon>
        <taxon>Methanobacteriati</taxon>
        <taxon>Methanobacteriota</taxon>
        <taxon>Stenosarchaea group</taxon>
        <taxon>Halobacteria</taxon>
        <taxon>Halobacteriales</taxon>
        <taxon>Natrialbaceae</taxon>
        <taxon>Natronosalvus</taxon>
    </lineage>
</organism>
<protein>
    <submittedName>
        <fullName evidence="2">Uncharacterized protein</fullName>
    </submittedName>
</protein>
<dbReference type="Proteomes" id="UP001056855">
    <property type="component" value="Chromosome"/>
</dbReference>
<keyword evidence="3" id="KW-1185">Reference proteome</keyword>
<dbReference type="EMBL" id="CP100355">
    <property type="protein sequence ID" value="UTF53859.1"/>
    <property type="molecule type" value="Genomic_DNA"/>
</dbReference>
<evidence type="ECO:0000256" key="1">
    <source>
        <dbReference type="SAM" id="MobiDB-lite"/>
    </source>
</evidence>
<dbReference type="InterPro" id="IPR055538">
    <property type="entry name" value="DUF7114"/>
</dbReference>
<name>A0A9E7STN3_9EURY</name>
<accession>A0A9E7STN3</accession>
<gene>
    <name evidence="2" type="ORF">NGM29_00820</name>
</gene>
<dbReference type="Pfam" id="PF23426">
    <property type="entry name" value="DUF7114"/>
    <property type="match status" value="2"/>
</dbReference>
<evidence type="ECO:0000313" key="3">
    <source>
        <dbReference type="Proteomes" id="UP001056855"/>
    </source>
</evidence>
<dbReference type="AlphaFoldDB" id="A0A9E7STN3"/>